<accession>A0A939GMP4</accession>
<sequence length="172" mass="19655">MSDITTYIVGEPLPFPAPPSIAPDSPVILTNTYFLDIILYSSQAKADRLMWQRESAQLGLFHRNALPYLLVHFPLSRMTFDCPYNAWRVDATIRQAWFLSGKAMLNLILAQHGTNEFYGLQRHSIPWADQLRQVCEQQMQQYTSVAEVDALGHRLETQVGVAQMWQQKVSVS</sequence>
<organism evidence="1 2">
    <name type="scientific">Fibrella rubiginis</name>
    <dbReference type="NCBI Taxonomy" id="2817060"/>
    <lineage>
        <taxon>Bacteria</taxon>
        <taxon>Pseudomonadati</taxon>
        <taxon>Bacteroidota</taxon>
        <taxon>Cytophagia</taxon>
        <taxon>Cytophagales</taxon>
        <taxon>Spirosomataceae</taxon>
        <taxon>Fibrella</taxon>
    </lineage>
</organism>
<evidence type="ECO:0000313" key="1">
    <source>
        <dbReference type="EMBL" id="MBO0939228.1"/>
    </source>
</evidence>
<proteinExistence type="predicted"/>
<dbReference type="EMBL" id="JAFMYV010000013">
    <property type="protein sequence ID" value="MBO0939228.1"/>
    <property type="molecule type" value="Genomic_DNA"/>
</dbReference>
<evidence type="ECO:0000313" key="2">
    <source>
        <dbReference type="Proteomes" id="UP000664034"/>
    </source>
</evidence>
<dbReference type="Proteomes" id="UP000664034">
    <property type="component" value="Unassembled WGS sequence"/>
</dbReference>
<gene>
    <name evidence="1" type="ORF">J2I47_21925</name>
</gene>
<comment type="caution">
    <text evidence="1">The sequence shown here is derived from an EMBL/GenBank/DDBJ whole genome shotgun (WGS) entry which is preliminary data.</text>
</comment>
<protein>
    <submittedName>
        <fullName evidence="1">Uncharacterized protein</fullName>
    </submittedName>
</protein>
<dbReference type="AlphaFoldDB" id="A0A939GMP4"/>
<name>A0A939GMP4_9BACT</name>
<reference evidence="1" key="1">
    <citation type="submission" date="2021-03" db="EMBL/GenBank/DDBJ databases">
        <title>Fibrella sp. HMF5335 genome sequencing and assembly.</title>
        <authorList>
            <person name="Kang H."/>
            <person name="Kim H."/>
            <person name="Bae S."/>
            <person name="Joh K."/>
        </authorList>
    </citation>
    <scope>NUCLEOTIDE SEQUENCE</scope>
    <source>
        <strain evidence="1">HMF5335</strain>
    </source>
</reference>
<dbReference type="RefSeq" id="WP_207366761.1">
    <property type="nucleotide sequence ID" value="NZ_JAFMYV010000013.1"/>
</dbReference>
<keyword evidence="2" id="KW-1185">Reference proteome</keyword>